<feature type="compositionally biased region" description="Polar residues" evidence="1">
    <location>
        <begin position="141"/>
        <end position="151"/>
    </location>
</feature>
<feature type="compositionally biased region" description="Low complexity" evidence="1">
    <location>
        <begin position="122"/>
        <end position="135"/>
    </location>
</feature>
<evidence type="ECO:0000313" key="3">
    <source>
        <dbReference type="Proteomes" id="UP000287651"/>
    </source>
</evidence>
<name>A0A427B170_ENSVE</name>
<evidence type="ECO:0000256" key="1">
    <source>
        <dbReference type="SAM" id="MobiDB-lite"/>
    </source>
</evidence>
<reference evidence="2 3" key="1">
    <citation type="journal article" date="2014" name="Agronomy (Basel)">
        <title>A Draft Genome Sequence for Ensete ventricosum, the Drought-Tolerant Tree Against Hunger.</title>
        <authorList>
            <person name="Harrison J."/>
            <person name="Moore K.A."/>
            <person name="Paszkiewicz K."/>
            <person name="Jones T."/>
            <person name="Grant M."/>
            <person name="Ambacheew D."/>
            <person name="Muzemil S."/>
            <person name="Studholme D.J."/>
        </authorList>
    </citation>
    <scope>NUCLEOTIDE SEQUENCE [LARGE SCALE GENOMIC DNA]</scope>
</reference>
<dbReference type="Proteomes" id="UP000287651">
    <property type="component" value="Unassembled WGS sequence"/>
</dbReference>
<evidence type="ECO:0000313" key="2">
    <source>
        <dbReference type="EMBL" id="RRT82137.1"/>
    </source>
</evidence>
<proteinExistence type="predicted"/>
<comment type="caution">
    <text evidence="2">The sequence shown here is derived from an EMBL/GenBank/DDBJ whole genome shotgun (WGS) entry which is preliminary data.</text>
</comment>
<organism evidence="2 3">
    <name type="scientific">Ensete ventricosum</name>
    <name type="common">Abyssinian banana</name>
    <name type="synonym">Musa ensete</name>
    <dbReference type="NCBI Taxonomy" id="4639"/>
    <lineage>
        <taxon>Eukaryota</taxon>
        <taxon>Viridiplantae</taxon>
        <taxon>Streptophyta</taxon>
        <taxon>Embryophyta</taxon>
        <taxon>Tracheophyta</taxon>
        <taxon>Spermatophyta</taxon>
        <taxon>Magnoliopsida</taxon>
        <taxon>Liliopsida</taxon>
        <taxon>Zingiberales</taxon>
        <taxon>Musaceae</taxon>
        <taxon>Ensete</taxon>
    </lineage>
</organism>
<dbReference type="EMBL" id="AMZH03000757">
    <property type="protein sequence ID" value="RRT82137.1"/>
    <property type="molecule type" value="Genomic_DNA"/>
</dbReference>
<protein>
    <submittedName>
        <fullName evidence="2">Uncharacterized protein</fullName>
    </submittedName>
</protein>
<feature type="region of interest" description="Disordered" evidence="1">
    <location>
        <begin position="119"/>
        <end position="151"/>
    </location>
</feature>
<accession>A0A427B170</accession>
<gene>
    <name evidence="2" type="ORF">B296_00020659</name>
</gene>
<sequence>MVTNDGTTGGRRWLLWIRRERCKVRQGERRKMTTQTPMLYICVNAARQLHRHQRKCRARKGLLPSASVPMHIQMQSNTAMHLHGIARQLRRHRYRCRATLSLLCIYVDTDVVIKRHQHKCRASTSASSSSSSPFASHRRSLASSTTVTYSP</sequence>
<dbReference type="AlphaFoldDB" id="A0A427B170"/>